<gene>
    <name evidence="5" type="ORF">AWL63_21345</name>
</gene>
<feature type="signal peptide" evidence="4">
    <location>
        <begin position="1"/>
        <end position="24"/>
    </location>
</feature>
<evidence type="ECO:0000256" key="3">
    <source>
        <dbReference type="SAM" id="MobiDB-lite"/>
    </source>
</evidence>
<sequence length="347" mass="35746">MGFSGGASALALAASLMTPIMASAQQQAAPAGVIAPKPLSPTAVSPAVKAARPAHFQGDPLENLNRKLFSIHNFFERILFRPVAMAYKAVVPKIIRGGIRHVFSNIGEPVVFVNDMLQLKPKRAVRTVARFAINTTIGVGGLVDVAKTDGFKLPHHSNGFGNTLGRYGVGPGPYLFLPFLGPTDFRDLGAAPVDGAVLPVAIGFPFNRVEYQIPQGVLVGLDLRAESDADLKALLGGAVDPYATLRSAFLQTRAAEVYALRHGGGASASPLDDPLADPAAGGGTFPEMIDPLTDPAAPVGQAAPSPALSDPLVDPAAPSAAPPSSTPDAKPAAPELSDPLADPASKP</sequence>
<evidence type="ECO:0000313" key="6">
    <source>
        <dbReference type="Proteomes" id="UP000094256"/>
    </source>
</evidence>
<dbReference type="PRINTS" id="PR01805">
    <property type="entry name" value="VACJLIPOPROT"/>
</dbReference>
<dbReference type="STRING" id="1560345.AWL63_21345"/>
<dbReference type="Proteomes" id="UP000094256">
    <property type="component" value="Chromosome"/>
</dbReference>
<reference evidence="5 6" key="1">
    <citation type="submission" date="2016-01" db="EMBL/GenBank/DDBJ databases">
        <title>Complete genome and mega plasmid sequence of Sphingomonas panacis DCY99 elicits systemic resistance in rice to Xanthomonas oryzae.</title>
        <authorList>
            <person name="Kim Y.J."/>
            <person name="Yang D.C."/>
            <person name="Sing P."/>
        </authorList>
    </citation>
    <scope>NUCLEOTIDE SEQUENCE [LARGE SCALE GENOMIC DNA]</scope>
    <source>
        <strain evidence="5 6">DCY99</strain>
    </source>
</reference>
<organism evidence="5 6">
    <name type="scientific">Sphingomonas panacis</name>
    <dbReference type="NCBI Taxonomy" id="1560345"/>
    <lineage>
        <taxon>Bacteria</taxon>
        <taxon>Pseudomonadati</taxon>
        <taxon>Pseudomonadota</taxon>
        <taxon>Alphaproteobacteria</taxon>
        <taxon>Sphingomonadales</taxon>
        <taxon>Sphingomonadaceae</taxon>
        <taxon>Sphingomonas</taxon>
    </lineage>
</organism>
<protein>
    <submittedName>
        <fullName evidence="5">ABC transporter</fullName>
    </submittedName>
</protein>
<feature type="chain" id="PRO_5008556509" evidence="4">
    <location>
        <begin position="25"/>
        <end position="347"/>
    </location>
</feature>
<dbReference type="KEGG" id="span:AWL63_21345"/>
<comment type="similarity">
    <text evidence="1">Belongs to the MlaA family.</text>
</comment>
<dbReference type="AlphaFoldDB" id="A0A1B3ZFC4"/>
<evidence type="ECO:0000256" key="1">
    <source>
        <dbReference type="ARBA" id="ARBA00010634"/>
    </source>
</evidence>
<evidence type="ECO:0000313" key="5">
    <source>
        <dbReference type="EMBL" id="AOH86125.1"/>
    </source>
</evidence>
<evidence type="ECO:0000256" key="2">
    <source>
        <dbReference type="ARBA" id="ARBA00022729"/>
    </source>
</evidence>
<dbReference type="GO" id="GO:0016020">
    <property type="term" value="C:membrane"/>
    <property type="evidence" value="ECO:0007669"/>
    <property type="project" value="InterPro"/>
</dbReference>
<dbReference type="Pfam" id="PF04333">
    <property type="entry name" value="MlaA"/>
    <property type="match status" value="1"/>
</dbReference>
<evidence type="ECO:0000256" key="4">
    <source>
        <dbReference type="SAM" id="SignalP"/>
    </source>
</evidence>
<dbReference type="OrthoDB" id="9785326at2"/>
<proteinExistence type="inferred from homology"/>
<accession>A0A1B3ZFC4</accession>
<dbReference type="RefSeq" id="WP_069206640.1">
    <property type="nucleotide sequence ID" value="NZ_CP014168.1"/>
</dbReference>
<dbReference type="GO" id="GO:0120010">
    <property type="term" value="P:intermembrane phospholipid transfer"/>
    <property type="evidence" value="ECO:0007669"/>
    <property type="project" value="TreeGrafter"/>
</dbReference>
<dbReference type="PANTHER" id="PTHR30035">
    <property type="entry name" value="LIPOPROTEIN VACJ-RELATED"/>
    <property type="match status" value="1"/>
</dbReference>
<feature type="region of interest" description="Disordered" evidence="3">
    <location>
        <begin position="266"/>
        <end position="347"/>
    </location>
</feature>
<keyword evidence="2 4" id="KW-0732">Signal</keyword>
<dbReference type="EMBL" id="CP014168">
    <property type="protein sequence ID" value="AOH86125.1"/>
    <property type="molecule type" value="Genomic_DNA"/>
</dbReference>
<dbReference type="PANTHER" id="PTHR30035:SF3">
    <property type="entry name" value="INTERMEMBRANE PHOSPHOLIPID TRANSPORT SYSTEM LIPOPROTEIN MLAA"/>
    <property type="match status" value="1"/>
</dbReference>
<name>A0A1B3ZFC4_9SPHN</name>
<keyword evidence="6" id="KW-1185">Reference proteome</keyword>
<dbReference type="InterPro" id="IPR007428">
    <property type="entry name" value="MlaA"/>
</dbReference>